<protein>
    <submittedName>
        <fullName evidence="1">Uncharacterized protein</fullName>
    </submittedName>
</protein>
<reference evidence="1" key="1">
    <citation type="submission" date="2023-03" db="EMBL/GenBank/DDBJ databases">
        <title>Andean soil-derived lignocellulolytic bacterial consortium as a source of novel taxa and putative plastic-active enzymes.</title>
        <authorList>
            <person name="Diaz-Garcia L."/>
            <person name="Chuvochina M."/>
            <person name="Feuerriegel G."/>
            <person name="Bunk B."/>
            <person name="Sproer C."/>
            <person name="Streit W.R."/>
            <person name="Rodriguez L.M."/>
            <person name="Overmann J."/>
            <person name="Jimenez D.J."/>
        </authorList>
    </citation>
    <scope>NUCLEOTIDE SEQUENCE</scope>
    <source>
        <strain evidence="1">MAG 833</strain>
    </source>
</reference>
<sequence length="131" mass="14803">MIVHALHPLDALLAEIGALVRRGRHGSLDEAEFALRVGRIRQAIVAADLDRDGRLRDRLDLLVRATEDQSLTRDWFDQIMGSLRDRVAFARDGLKPDPRRLGENRAGRRYGGLTVFDGGRCHTPQDHERSL</sequence>
<gene>
    <name evidence="1" type="ORF">P0Y50_08810</name>
</gene>
<dbReference type="Proteomes" id="UP001213664">
    <property type="component" value="Chromosome"/>
</dbReference>
<proteinExistence type="predicted"/>
<accession>A0AAJ5WY06</accession>
<evidence type="ECO:0000313" key="2">
    <source>
        <dbReference type="Proteomes" id="UP001213664"/>
    </source>
</evidence>
<organism evidence="1 2">
    <name type="scientific">Candidatus Brevundimonas colombiensis</name>
    <dbReference type="NCBI Taxonomy" id="3121376"/>
    <lineage>
        <taxon>Bacteria</taxon>
        <taxon>Pseudomonadati</taxon>
        <taxon>Pseudomonadota</taxon>
        <taxon>Alphaproteobacteria</taxon>
        <taxon>Caulobacterales</taxon>
        <taxon>Caulobacteraceae</taxon>
        <taxon>Brevundimonas</taxon>
    </lineage>
</organism>
<dbReference type="AlphaFoldDB" id="A0AAJ5WY06"/>
<evidence type="ECO:0000313" key="1">
    <source>
        <dbReference type="EMBL" id="WEK38652.1"/>
    </source>
</evidence>
<name>A0AAJ5WY06_9CAUL</name>
<dbReference type="EMBL" id="CP119326">
    <property type="protein sequence ID" value="WEK38652.1"/>
    <property type="molecule type" value="Genomic_DNA"/>
</dbReference>